<dbReference type="Pfam" id="PF00300">
    <property type="entry name" value="His_Phos_1"/>
    <property type="match status" value="1"/>
</dbReference>
<dbReference type="AlphaFoldDB" id="A0AA36IJP0"/>
<dbReference type="Proteomes" id="UP001178507">
    <property type="component" value="Unassembled WGS sequence"/>
</dbReference>
<keyword evidence="2" id="KW-1185">Reference proteome</keyword>
<sequence length="281" mass="30959">MRVLPRPGSRWPPCYLVLFSFGRAWLPSLTKVIPRAEQSMIRLATAALGKDDASRVLLDRLESLAALPDVARVVLIFRHGEKETARCDAADLPDEAFWRAAREAALTATGEQQAADFGERLRRAKGLRCVELLSSEVPRCMATAEAVARGAACGLTIRPVAAWMNATHRPGEEKAAADEMKAVGWQDILQRLSCGKQVDGYLPLHQAVERLRGTCGFSSAKKNGQPLDLVLVCTHDVLLYALASFFQSNPKAPDFLEAALWWQDGREHFFYDGQEVTSALP</sequence>
<dbReference type="SUPFAM" id="SSF53254">
    <property type="entry name" value="Phosphoglycerate mutase-like"/>
    <property type="match status" value="1"/>
</dbReference>
<proteinExistence type="predicted"/>
<evidence type="ECO:0000313" key="1">
    <source>
        <dbReference type="EMBL" id="CAJ1389038.1"/>
    </source>
</evidence>
<evidence type="ECO:0008006" key="3">
    <source>
        <dbReference type="Google" id="ProtNLM"/>
    </source>
</evidence>
<dbReference type="CDD" id="cd07040">
    <property type="entry name" value="HP"/>
    <property type="match status" value="1"/>
</dbReference>
<gene>
    <name evidence="1" type="ORF">EVOR1521_LOCUS14739</name>
</gene>
<name>A0AA36IJP0_9DINO</name>
<dbReference type="EMBL" id="CAUJNA010001789">
    <property type="protein sequence ID" value="CAJ1389038.1"/>
    <property type="molecule type" value="Genomic_DNA"/>
</dbReference>
<organism evidence="1 2">
    <name type="scientific">Effrenium voratum</name>
    <dbReference type="NCBI Taxonomy" id="2562239"/>
    <lineage>
        <taxon>Eukaryota</taxon>
        <taxon>Sar</taxon>
        <taxon>Alveolata</taxon>
        <taxon>Dinophyceae</taxon>
        <taxon>Suessiales</taxon>
        <taxon>Symbiodiniaceae</taxon>
        <taxon>Effrenium</taxon>
    </lineage>
</organism>
<protein>
    <recommendedName>
        <fullName evidence="3">Histidine phosphatase family protein</fullName>
    </recommendedName>
</protein>
<reference evidence="1" key="1">
    <citation type="submission" date="2023-08" db="EMBL/GenBank/DDBJ databases">
        <authorList>
            <person name="Chen Y."/>
            <person name="Shah S."/>
            <person name="Dougan E. K."/>
            <person name="Thang M."/>
            <person name="Chan C."/>
        </authorList>
    </citation>
    <scope>NUCLEOTIDE SEQUENCE</scope>
</reference>
<dbReference type="Gene3D" id="3.40.50.1240">
    <property type="entry name" value="Phosphoglycerate mutase-like"/>
    <property type="match status" value="1"/>
</dbReference>
<dbReference type="InterPro" id="IPR013078">
    <property type="entry name" value="His_Pase_superF_clade-1"/>
</dbReference>
<comment type="caution">
    <text evidence="1">The sequence shown here is derived from an EMBL/GenBank/DDBJ whole genome shotgun (WGS) entry which is preliminary data.</text>
</comment>
<dbReference type="InterPro" id="IPR029033">
    <property type="entry name" value="His_PPase_superfam"/>
</dbReference>
<evidence type="ECO:0000313" key="2">
    <source>
        <dbReference type="Proteomes" id="UP001178507"/>
    </source>
</evidence>
<accession>A0AA36IJP0</accession>